<name>A0A4Q2V3L4_FUSOX</name>
<reference evidence="1 2" key="1">
    <citation type="submission" date="2016-12" db="EMBL/GenBank/DDBJ databases">
        <title>Draft genome sequence of Fusarium oxysporum causing rot on Narcissus.</title>
        <authorList>
            <person name="Armitage A.D."/>
            <person name="Taylor A."/>
            <person name="Clarkson J.P."/>
            <person name="Harrison R.J."/>
            <person name="Jackson A.C."/>
        </authorList>
    </citation>
    <scope>NUCLEOTIDE SEQUENCE [LARGE SCALE GENOMIC DNA]</scope>
    <source>
        <strain evidence="1 2">N139</strain>
    </source>
</reference>
<comment type="caution">
    <text evidence="1">The sequence shown here is derived from an EMBL/GenBank/DDBJ whole genome shotgun (WGS) entry which is preliminary data.</text>
</comment>
<evidence type="ECO:0000313" key="2">
    <source>
        <dbReference type="Proteomes" id="UP000290540"/>
    </source>
</evidence>
<dbReference type="PANTHER" id="PTHR28125">
    <property type="entry name" value="MEIOTIC EXPRESSION UP-REGULATED PROTEIN 26"/>
    <property type="match status" value="1"/>
</dbReference>
<proteinExistence type="predicted"/>
<gene>
    <name evidence="1" type="ORF">BFJ63_vAg15852</name>
</gene>
<evidence type="ECO:0000313" key="1">
    <source>
        <dbReference type="EMBL" id="RYC81252.1"/>
    </source>
</evidence>
<accession>A0A4Q2V3L4</accession>
<dbReference type="AlphaFoldDB" id="A0A4Q2V3L4"/>
<dbReference type="Proteomes" id="UP000290540">
    <property type="component" value="Unassembled WGS sequence"/>
</dbReference>
<dbReference type="PANTHER" id="PTHR28125:SF3">
    <property type="entry name" value="TRANSCRIPTION REGULATOR RUA1 C-TERMINAL DOMAIN-CONTAINING PROTEIN"/>
    <property type="match status" value="1"/>
</dbReference>
<organism evidence="1 2">
    <name type="scientific">Fusarium oxysporum f. sp. narcissi</name>
    <dbReference type="NCBI Taxonomy" id="451672"/>
    <lineage>
        <taxon>Eukaryota</taxon>
        <taxon>Fungi</taxon>
        <taxon>Dikarya</taxon>
        <taxon>Ascomycota</taxon>
        <taxon>Pezizomycotina</taxon>
        <taxon>Sordariomycetes</taxon>
        <taxon>Hypocreomycetidae</taxon>
        <taxon>Hypocreales</taxon>
        <taxon>Nectriaceae</taxon>
        <taxon>Fusarium</taxon>
        <taxon>Fusarium oxysporum species complex</taxon>
    </lineage>
</organism>
<sequence>MNSNQSTNNDFIPTSEERWRIQATQSEPQPKFIRQECPFCGAAYLTSVSPLKLLYASYQETLNGPVRTPGSIHKCPCCSMLINNSSWMETRAGEELGLQDVGYSMPSELDGHYSEHDTVTNKALIPIDACSDQHQISDDSINRFSAPLFSSTSSPSPDLVSAQRGNPPMYSVQYSVVGATPPPLDYGDLQAMQQAPSVVTSTPMYQRNDMLLTTKLPSQTAQQKSWQSGAACFASPSPLPFLVHCKPLPSNGDATCLNRHPTDVSDPPDLYAALREEPTPPLPEDMNPEDPDMIPREQELRCEGDLYTPRWVRGHGNKREGWCGICKPGRWLGLKNSAFCVTDSRRRNVGLIARALAPAKPKTKV</sequence>
<protein>
    <submittedName>
        <fullName evidence="1">Uncharacterized protein</fullName>
    </submittedName>
</protein>
<dbReference type="EMBL" id="MQTW01000262">
    <property type="protein sequence ID" value="RYC81252.1"/>
    <property type="molecule type" value="Genomic_DNA"/>
</dbReference>